<protein>
    <submittedName>
        <fullName evidence="1">Uncharacterized protein</fullName>
    </submittedName>
</protein>
<sequence>MIMVQKPIHLQLSSPTSHRRHPSAPPAVLIQSTRTPGLLSLSKPAQSTPPRPQQHQQQQRIPRPAQKGKSASAVNHRSPQPAHAQAQPVDDAKKPAGRKDDVVAQSAASASPSPAPEKAPRGRQNLKPTKEKSTTRSTSRSAARKTNRRQPHHHQGSPPQTSNSPSQAEVSNTSKRTAPTRSQSLQLHDHNLFDPFLVNSSDSESDGAPTTTSKPAPVRSSPKLATRPTGKLARRRQNIPEAPGTPTPSKAVPVPRGSAGSQARETGGHPALNLSRSVPVISSMVARPTTRQFTPQPVTLDRDLFPVCDDLTDAEDEFFAPSTPVRSKAGAVTWQQSLVYDDGPRTAPLSSAFPGFPFPSNTSTPISERKRHHFRSPSEGMFNMSMDEDSSFSSSSSDASEELKAMVGLLSRRRVPSGPSTPGLSNSSKKDRPGFFASSIFQNSPSPDDLPAPAFGL</sequence>
<comment type="caution">
    <text evidence="1">The sequence shown here is derived from an EMBL/GenBank/DDBJ whole genome shotgun (WGS) entry which is preliminary data.</text>
</comment>
<reference evidence="1" key="2">
    <citation type="journal article" date="2022" name="New Phytol.">
        <title>Evolutionary transition to the ectomycorrhizal habit in the genomes of a hyperdiverse lineage of mushroom-forming fungi.</title>
        <authorList>
            <person name="Looney B."/>
            <person name="Miyauchi S."/>
            <person name="Morin E."/>
            <person name="Drula E."/>
            <person name="Courty P.E."/>
            <person name="Kohler A."/>
            <person name="Kuo A."/>
            <person name="LaButti K."/>
            <person name="Pangilinan J."/>
            <person name="Lipzen A."/>
            <person name="Riley R."/>
            <person name="Andreopoulos W."/>
            <person name="He G."/>
            <person name="Johnson J."/>
            <person name="Nolan M."/>
            <person name="Tritt A."/>
            <person name="Barry K.W."/>
            <person name="Grigoriev I.V."/>
            <person name="Nagy L.G."/>
            <person name="Hibbett D."/>
            <person name="Henrissat B."/>
            <person name="Matheny P.B."/>
            <person name="Labbe J."/>
            <person name="Martin F.M."/>
        </authorList>
    </citation>
    <scope>NUCLEOTIDE SEQUENCE</scope>
    <source>
        <strain evidence="1">HHB10654</strain>
    </source>
</reference>
<evidence type="ECO:0000313" key="1">
    <source>
        <dbReference type="EMBL" id="KAI0064275.1"/>
    </source>
</evidence>
<gene>
    <name evidence="1" type="ORF">BV25DRAFT_1837053</name>
</gene>
<dbReference type="EMBL" id="MU277199">
    <property type="protein sequence ID" value="KAI0064275.1"/>
    <property type="molecule type" value="Genomic_DNA"/>
</dbReference>
<reference evidence="1" key="1">
    <citation type="submission" date="2021-03" db="EMBL/GenBank/DDBJ databases">
        <authorList>
            <consortium name="DOE Joint Genome Institute"/>
            <person name="Ahrendt S."/>
            <person name="Looney B.P."/>
            <person name="Miyauchi S."/>
            <person name="Morin E."/>
            <person name="Drula E."/>
            <person name="Courty P.E."/>
            <person name="Chicoki N."/>
            <person name="Fauchery L."/>
            <person name="Kohler A."/>
            <person name="Kuo A."/>
            <person name="Labutti K."/>
            <person name="Pangilinan J."/>
            <person name="Lipzen A."/>
            <person name="Riley R."/>
            <person name="Andreopoulos W."/>
            <person name="He G."/>
            <person name="Johnson J."/>
            <person name="Barry K.W."/>
            <person name="Grigoriev I.V."/>
            <person name="Nagy L."/>
            <person name="Hibbett D."/>
            <person name="Henrissat B."/>
            <person name="Matheny P.B."/>
            <person name="Labbe J."/>
            <person name="Martin F."/>
        </authorList>
    </citation>
    <scope>NUCLEOTIDE SEQUENCE</scope>
    <source>
        <strain evidence="1">HHB10654</strain>
    </source>
</reference>
<accession>A0ACB8T8L1</accession>
<name>A0ACB8T8L1_9AGAM</name>
<proteinExistence type="predicted"/>
<organism evidence="1 2">
    <name type="scientific">Artomyces pyxidatus</name>
    <dbReference type="NCBI Taxonomy" id="48021"/>
    <lineage>
        <taxon>Eukaryota</taxon>
        <taxon>Fungi</taxon>
        <taxon>Dikarya</taxon>
        <taxon>Basidiomycota</taxon>
        <taxon>Agaricomycotina</taxon>
        <taxon>Agaricomycetes</taxon>
        <taxon>Russulales</taxon>
        <taxon>Auriscalpiaceae</taxon>
        <taxon>Artomyces</taxon>
    </lineage>
</organism>
<keyword evidence="2" id="KW-1185">Reference proteome</keyword>
<evidence type="ECO:0000313" key="2">
    <source>
        <dbReference type="Proteomes" id="UP000814140"/>
    </source>
</evidence>
<dbReference type="Proteomes" id="UP000814140">
    <property type="component" value="Unassembled WGS sequence"/>
</dbReference>